<evidence type="ECO:0000256" key="12">
    <source>
        <dbReference type="ARBA" id="ARBA00035485"/>
    </source>
</evidence>
<organism evidence="17">
    <name type="scientific">Mesocestoides corti</name>
    <name type="common">Flatworm</name>
    <dbReference type="NCBI Taxonomy" id="53468"/>
    <lineage>
        <taxon>Eukaryota</taxon>
        <taxon>Metazoa</taxon>
        <taxon>Spiralia</taxon>
        <taxon>Lophotrochozoa</taxon>
        <taxon>Platyhelminthes</taxon>
        <taxon>Cestoda</taxon>
        <taxon>Eucestoda</taxon>
        <taxon>Cyclophyllidea</taxon>
        <taxon>Mesocestoididae</taxon>
        <taxon>Mesocestoides</taxon>
    </lineage>
</organism>
<proteinExistence type="inferred from homology"/>
<evidence type="ECO:0000256" key="2">
    <source>
        <dbReference type="ARBA" id="ARBA00004173"/>
    </source>
</evidence>
<evidence type="ECO:0000256" key="5">
    <source>
        <dbReference type="ARBA" id="ARBA00023054"/>
    </source>
</evidence>
<dbReference type="GO" id="GO:0005634">
    <property type="term" value="C:nucleus"/>
    <property type="evidence" value="ECO:0007669"/>
    <property type="project" value="UniProtKB-SubCell"/>
</dbReference>
<protein>
    <recommendedName>
        <fullName evidence="11">Large ribosomal subunit protein mL64</fullName>
    </recommendedName>
    <alternativeName>
        <fullName evidence="10">39S ribosomal protein L59, mitochondrial</fullName>
    </alternativeName>
    <alternativeName>
        <fullName evidence="12">Growth arrest and DNA damage-inducible proteins-interacting protein 1</fullName>
    </alternativeName>
</protein>
<accession>A0A0R3U3J3</accession>
<dbReference type="Gene3D" id="6.10.280.120">
    <property type="entry name" value="Growth arrest and DNA-damage-inducible proteins-interacting protein 1"/>
    <property type="match status" value="1"/>
</dbReference>
<dbReference type="GO" id="GO:0005739">
    <property type="term" value="C:mitochondrion"/>
    <property type="evidence" value="ECO:0007669"/>
    <property type="project" value="UniProtKB-SubCell"/>
</dbReference>
<name>A0A0R3U3J3_MESCO</name>
<evidence type="ECO:0000256" key="1">
    <source>
        <dbReference type="ARBA" id="ARBA00004123"/>
    </source>
</evidence>
<dbReference type="Proteomes" id="UP000267029">
    <property type="component" value="Unassembled WGS sequence"/>
</dbReference>
<dbReference type="InterPro" id="IPR043035">
    <property type="entry name" value="Ribosomal_mL64_sf"/>
</dbReference>
<keyword evidence="4" id="KW-0689">Ribosomal protein</keyword>
<reference evidence="15 16" key="1">
    <citation type="submission" date="2018-10" db="EMBL/GenBank/DDBJ databases">
        <authorList>
            <consortium name="Pathogen Informatics"/>
        </authorList>
    </citation>
    <scope>NUCLEOTIDE SEQUENCE [LARGE SCALE GENOMIC DNA]</scope>
</reference>
<dbReference type="GO" id="GO:1990904">
    <property type="term" value="C:ribonucleoprotein complex"/>
    <property type="evidence" value="ECO:0007669"/>
    <property type="project" value="UniProtKB-KW"/>
</dbReference>
<evidence type="ECO:0000256" key="7">
    <source>
        <dbReference type="ARBA" id="ARBA00023242"/>
    </source>
</evidence>
<sequence>MLSSSAAPCSKFTFLLRTTNRGKKYYPGWRNPFNLTDHDNLSKAAPSITEQWEADWASSKVVPPVLKAFDISRLPHHLVSRNKREPPPVKYDHERHHAYQRRLFGLYGLSSGVNPCELFDSKEDLEREKEIKKLLEPEIEEFKRNQAEAIAMKAREEEQRVQKITANLQRLPEMLAKYRATQEKKALEAQTLEAKKRQLLEDARDRFGYYVDRHDPKFIRLVQEKEEAEKLSKKASKKK</sequence>
<dbReference type="STRING" id="53468.A0A0R3U3J3"/>
<gene>
    <name evidence="15" type="ORF">MCOS_LOCUS1144</name>
</gene>
<evidence type="ECO:0000256" key="3">
    <source>
        <dbReference type="ARBA" id="ARBA00005421"/>
    </source>
</evidence>
<evidence type="ECO:0000256" key="11">
    <source>
        <dbReference type="ARBA" id="ARBA00035184"/>
    </source>
</evidence>
<keyword evidence="16" id="KW-1185">Reference proteome</keyword>
<dbReference type="OrthoDB" id="6247992at2759"/>
<comment type="subcellular location">
    <subcellularLocation>
        <location evidence="2">Mitochondrion</location>
    </subcellularLocation>
    <subcellularLocation>
        <location evidence="1">Nucleus</location>
    </subcellularLocation>
</comment>
<dbReference type="EMBL" id="UXSR01000129">
    <property type="protein sequence ID" value="VDD75141.1"/>
    <property type="molecule type" value="Genomic_DNA"/>
</dbReference>
<evidence type="ECO:0000256" key="14">
    <source>
        <dbReference type="SAM" id="Coils"/>
    </source>
</evidence>
<evidence type="ECO:0000256" key="8">
    <source>
        <dbReference type="ARBA" id="ARBA00023274"/>
    </source>
</evidence>
<keyword evidence="8" id="KW-0687">Ribonucleoprotein</keyword>
<keyword evidence="9" id="KW-0131">Cell cycle</keyword>
<dbReference type="AlphaFoldDB" id="A0A0R3U3J3"/>
<dbReference type="PANTHER" id="PTHR31761:SF1">
    <property type="entry name" value="LARGE RIBOSOMAL SUBUNIT PROTEIN ML64"/>
    <property type="match status" value="1"/>
</dbReference>
<evidence type="ECO:0000313" key="16">
    <source>
        <dbReference type="Proteomes" id="UP000267029"/>
    </source>
</evidence>
<evidence type="ECO:0000256" key="6">
    <source>
        <dbReference type="ARBA" id="ARBA00023128"/>
    </source>
</evidence>
<dbReference type="WBParaSite" id="MCU_005341-RA">
    <property type="protein sequence ID" value="MCU_005341-RA"/>
    <property type="gene ID" value="MCU_005341"/>
</dbReference>
<evidence type="ECO:0000313" key="15">
    <source>
        <dbReference type="EMBL" id="VDD75141.1"/>
    </source>
</evidence>
<keyword evidence="7" id="KW-0539">Nucleus</keyword>
<dbReference type="GO" id="GO:0005840">
    <property type="term" value="C:ribosome"/>
    <property type="evidence" value="ECO:0007669"/>
    <property type="project" value="UniProtKB-KW"/>
</dbReference>
<dbReference type="Pfam" id="PF10147">
    <property type="entry name" value="CR6_interact"/>
    <property type="match status" value="1"/>
</dbReference>
<dbReference type="InterPro" id="IPR018472">
    <property type="entry name" value="Ribosomal_mL64"/>
</dbReference>
<feature type="coiled-coil region" evidence="14">
    <location>
        <begin position="139"/>
        <end position="202"/>
    </location>
</feature>
<keyword evidence="5 14" id="KW-0175">Coiled coil</keyword>
<evidence type="ECO:0000256" key="10">
    <source>
        <dbReference type="ARBA" id="ARBA00030700"/>
    </source>
</evidence>
<evidence type="ECO:0000256" key="9">
    <source>
        <dbReference type="ARBA" id="ARBA00023306"/>
    </source>
</evidence>
<evidence type="ECO:0000256" key="13">
    <source>
        <dbReference type="ARBA" id="ARBA00060144"/>
    </source>
</evidence>
<evidence type="ECO:0000256" key="4">
    <source>
        <dbReference type="ARBA" id="ARBA00022980"/>
    </source>
</evidence>
<comment type="function">
    <text evidence="13">Acts as a negative regulator of G1 to S cell cycle phase progression by inhibiting cyclin-dependent kinases. Inhibitory effects are additive with GADD45 proteins but also occur in the absence of GADD45 proteins. Acts as a repressor of the orphan nuclear receptor NR4A1 by inhibiting AB domain-mediated transcriptional activity. May be involved in the hormone-mediated regulation of NR4A1 transcriptional activity. May play a role in mitochondrial protein synthesis.</text>
</comment>
<dbReference type="PANTHER" id="PTHR31761">
    <property type="entry name" value="GROWTH ARREST AND DNA DAMAGE-INDUCIBLE PROTEINS-INTERACTING PROTEIN 1 GADD45GIP1"/>
    <property type="match status" value="1"/>
</dbReference>
<keyword evidence="6" id="KW-0496">Mitochondrion</keyword>
<reference evidence="17" key="2">
    <citation type="submission" date="2019-11" db="UniProtKB">
        <authorList>
            <consortium name="WormBaseParasite"/>
        </authorList>
    </citation>
    <scope>IDENTIFICATION</scope>
</reference>
<comment type="similarity">
    <text evidence="3">Belongs to the mitochondrion-specific ribosomal protein mL64 family.</text>
</comment>
<evidence type="ECO:0000313" key="17">
    <source>
        <dbReference type="WBParaSite" id="MCU_005341-RA"/>
    </source>
</evidence>